<proteinExistence type="predicted"/>
<reference evidence="1 2" key="1">
    <citation type="submission" date="2020-07" db="EMBL/GenBank/DDBJ databases">
        <title>Taxonomic proposal: Crassvirales, a new order of highly abundant and diverse bacterial viruses.</title>
        <authorList>
            <person name="Shkoporov A.N."/>
            <person name="Stockdale S.R."/>
            <person name="Guerin E."/>
            <person name="Ross R.P."/>
            <person name="Hill C."/>
        </authorList>
    </citation>
    <scope>NUCLEOTIDE SEQUENCE [LARGE SCALE GENOMIC DNA]</scope>
</reference>
<evidence type="ECO:0000313" key="2">
    <source>
        <dbReference type="Proteomes" id="UP000594037"/>
    </source>
</evidence>
<evidence type="ECO:0000313" key="1">
    <source>
        <dbReference type="EMBL" id="QOR58611.1"/>
    </source>
</evidence>
<dbReference type="Proteomes" id="UP000594037">
    <property type="component" value="Segment"/>
</dbReference>
<dbReference type="RefSeq" id="YP_010110769.1">
    <property type="nucleotide sequence ID" value="NC_055874.1"/>
</dbReference>
<name>A0A7M1RXN3_9CAUD</name>
<dbReference type="KEGG" id="vg:65129089"/>
<organism evidence="1 2">
    <name type="scientific">uncultured phage cr3_1</name>
    <dbReference type="NCBI Taxonomy" id="2772065"/>
    <lineage>
        <taxon>Viruses</taxon>
        <taxon>Duplodnaviria</taxon>
        <taxon>Heunggongvirae</taxon>
        <taxon>Uroviricota</taxon>
        <taxon>Caudoviricetes</taxon>
        <taxon>Crassvirales</taxon>
        <taxon>Intestiviridae</taxon>
        <taxon>Crudevirinae</taxon>
        <taxon>Diorhovirus</taxon>
        <taxon>Diorhovirus intestinalis</taxon>
    </lineage>
</organism>
<keyword evidence="2" id="KW-1185">Reference proteome</keyword>
<dbReference type="EMBL" id="MT774381">
    <property type="protein sequence ID" value="QOR58611.1"/>
    <property type="molecule type" value="Genomic_DNA"/>
</dbReference>
<sequence>MCKYCEALQEDMEEIILAKNSYCSLTMKFEHERDNIVIDSFILKAAESNVAGIVINYCPICGTKLKINNVN</sequence>
<protein>
    <submittedName>
        <fullName evidence="1">Uncharacterized protein</fullName>
    </submittedName>
</protein>
<accession>A0A7M1RXN3</accession>
<dbReference type="GeneID" id="65129089"/>